<dbReference type="EMBL" id="BMXS01000008">
    <property type="protein sequence ID" value="GGX92211.1"/>
    <property type="molecule type" value="Genomic_DNA"/>
</dbReference>
<dbReference type="RefSeq" id="WP_189468661.1">
    <property type="nucleotide sequence ID" value="NZ_BMXS01000008.1"/>
</dbReference>
<evidence type="ECO:0000313" key="2">
    <source>
        <dbReference type="EMBL" id="GGX92211.1"/>
    </source>
</evidence>
<feature type="region of interest" description="Disordered" evidence="1">
    <location>
        <begin position="1"/>
        <end position="21"/>
    </location>
</feature>
<protein>
    <submittedName>
        <fullName evidence="2">Uncharacterized protein</fullName>
    </submittedName>
</protein>
<keyword evidence="3" id="KW-1185">Reference proteome</keyword>
<name>A0ABQ2YSD6_9GAMM</name>
<comment type="caution">
    <text evidence="2">The sequence shown here is derived from an EMBL/GenBank/DDBJ whole genome shotgun (WGS) entry which is preliminary data.</text>
</comment>
<dbReference type="Pfam" id="PF20090">
    <property type="entry name" value="DUF6482"/>
    <property type="match status" value="1"/>
</dbReference>
<dbReference type="InterPro" id="IPR045508">
    <property type="entry name" value="DUF6482"/>
</dbReference>
<feature type="compositionally biased region" description="Polar residues" evidence="1">
    <location>
        <begin position="1"/>
        <end position="16"/>
    </location>
</feature>
<organism evidence="2 3">
    <name type="scientific">Litchfieldella qijiaojingensis</name>
    <dbReference type="NCBI Taxonomy" id="980347"/>
    <lineage>
        <taxon>Bacteria</taxon>
        <taxon>Pseudomonadati</taxon>
        <taxon>Pseudomonadota</taxon>
        <taxon>Gammaproteobacteria</taxon>
        <taxon>Oceanospirillales</taxon>
        <taxon>Halomonadaceae</taxon>
        <taxon>Litchfieldella</taxon>
    </lineage>
</organism>
<reference evidence="3" key="1">
    <citation type="journal article" date="2019" name="Int. J. Syst. Evol. Microbiol.">
        <title>The Global Catalogue of Microorganisms (GCM) 10K type strain sequencing project: providing services to taxonomists for standard genome sequencing and annotation.</title>
        <authorList>
            <consortium name="The Broad Institute Genomics Platform"/>
            <consortium name="The Broad Institute Genome Sequencing Center for Infectious Disease"/>
            <person name="Wu L."/>
            <person name="Ma J."/>
        </authorList>
    </citation>
    <scope>NUCLEOTIDE SEQUENCE [LARGE SCALE GENOMIC DNA]</scope>
    <source>
        <strain evidence="3">KCTC 22228</strain>
    </source>
</reference>
<evidence type="ECO:0000256" key="1">
    <source>
        <dbReference type="SAM" id="MobiDB-lite"/>
    </source>
</evidence>
<accession>A0ABQ2YSD6</accession>
<evidence type="ECO:0000313" key="3">
    <source>
        <dbReference type="Proteomes" id="UP000653056"/>
    </source>
</evidence>
<proteinExistence type="predicted"/>
<gene>
    <name evidence="2" type="ORF">GCM10007160_19750</name>
</gene>
<sequence>MTPRTDTLENVTQHQLRSLAHRDPKPEVELCSCRAGVYLVHLHDEQKSYQLVDNHQQPIHFHAIEEAKDLLRPMGFTHGILTFIDDSDEMIGSEMARVSSEDALKNGTRIGF</sequence>
<dbReference type="Proteomes" id="UP000653056">
    <property type="component" value="Unassembled WGS sequence"/>
</dbReference>